<dbReference type="CDD" id="cd04202">
    <property type="entry name" value="CuRO_D2_2dMcoN_like"/>
    <property type="match status" value="1"/>
</dbReference>
<keyword evidence="8" id="KW-0132">Cell division</keyword>
<keyword evidence="8" id="KW-0167">Capsid protein</keyword>
<dbReference type="PANTHER" id="PTHR11709">
    <property type="entry name" value="MULTI-COPPER OXIDASE"/>
    <property type="match status" value="1"/>
</dbReference>
<feature type="region of interest" description="Disordered" evidence="3">
    <location>
        <begin position="328"/>
        <end position="357"/>
    </location>
</feature>
<evidence type="ECO:0000259" key="6">
    <source>
        <dbReference type="Pfam" id="PF07731"/>
    </source>
</evidence>
<dbReference type="Gene3D" id="2.60.40.420">
    <property type="entry name" value="Cupredoxins - blue copper proteins"/>
    <property type="match status" value="2"/>
</dbReference>
<dbReference type="InterPro" id="IPR011706">
    <property type="entry name" value="Cu-oxidase_C"/>
</dbReference>
<feature type="signal peptide" evidence="4">
    <location>
        <begin position="1"/>
        <end position="29"/>
    </location>
</feature>
<keyword evidence="1" id="KW-0479">Metal-binding</keyword>
<dbReference type="GO" id="GO:0005507">
    <property type="term" value="F:copper ion binding"/>
    <property type="evidence" value="ECO:0007669"/>
    <property type="project" value="InterPro"/>
</dbReference>
<keyword evidence="8" id="KW-0946">Virion</keyword>
<reference evidence="8 9" key="1">
    <citation type="submission" date="2017-04" db="EMBL/GenBank/DDBJ databases">
        <authorList>
            <person name="Afonso C.L."/>
            <person name="Miller P.J."/>
            <person name="Scott M.A."/>
            <person name="Spackman E."/>
            <person name="Goraichik I."/>
            <person name="Dimitrov K.M."/>
            <person name="Suarez D.L."/>
            <person name="Swayne D.E."/>
        </authorList>
    </citation>
    <scope>NUCLEOTIDE SEQUENCE [LARGE SCALE GENOMIC DNA]</scope>
    <source>
        <strain evidence="8 9">DSM 5090</strain>
    </source>
</reference>
<dbReference type="InterPro" id="IPR011707">
    <property type="entry name" value="Cu-oxidase-like_N"/>
</dbReference>
<keyword evidence="9" id="KW-1185">Reference proteome</keyword>
<evidence type="ECO:0000313" key="8">
    <source>
        <dbReference type="EMBL" id="SMC43725.1"/>
    </source>
</evidence>
<gene>
    <name evidence="8" type="ORF">SAMN04488500_10314</name>
</gene>
<feature type="domain" description="Plastocyanin-like" evidence="5">
    <location>
        <begin position="156"/>
        <end position="274"/>
    </location>
</feature>
<dbReference type="Proteomes" id="UP000192738">
    <property type="component" value="Unassembled WGS sequence"/>
</dbReference>
<evidence type="ECO:0000256" key="1">
    <source>
        <dbReference type="ARBA" id="ARBA00022723"/>
    </source>
</evidence>
<evidence type="ECO:0000256" key="3">
    <source>
        <dbReference type="SAM" id="MobiDB-lite"/>
    </source>
</evidence>
<dbReference type="PROSITE" id="PS00079">
    <property type="entry name" value="MULTICOPPER_OXIDASE1"/>
    <property type="match status" value="1"/>
</dbReference>
<dbReference type="InterPro" id="IPR045087">
    <property type="entry name" value="Cu-oxidase_fam"/>
</dbReference>
<dbReference type="GO" id="GO:0016491">
    <property type="term" value="F:oxidoreductase activity"/>
    <property type="evidence" value="ECO:0007669"/>
    <property type="project" value="UniProtKB-KW"/>
</dbReference>
<keyword evidence="4" id="KW-0732">Signal</keyword>
<evidence type="ECO:0000256" key="2">
    <source>
        <dbReference type="ARBA" id="ARBA00023002"/>
    </source>
</evidence>
<dbReference type="Pfam" id="PF07731">
    <property type="entry name" value="Cu-oxidase_2"/>
    <property type="match status" value="1"/>
</dbReference>
<evidence type="ECO:0000256" key="4">
    <source>
        <dbReference type="SAM" id="SignalP"/>
    </source>
</evidence>
<dbReference type="InterPro" id="IPR002355">
    <property type="entry name" value="Cu_oxidase_Cu_BS"/>
</dbReference>
<feature type="domain" description="Plastocyanin-like" evidence="7">
    <location>
        <begin position="36"/>
        <end position="148"/>
    </location>
</feature>
<dbReference type="STRING" id="112901.SAMN04488500_10314"/>
<evidence type="ECO:0000259" key="5">
    <source>
        <dbReference type="Pfam" id="PF00394"/>
    </source>
</evidence>
<sequence>MVSKKTVALSLLAASAAIAFSFSTFTGQAANIKLDMKEVNWEIKPGLTTKVWSYGGTVPGTPIIVKKGETVNVSGVNNLPSTTTIHWHGLVIPNDQDGPGKTIKPGEKYAYSFKVNESGTYWYHSHYRPVLDQVDNGLYAPIIVKAPEDDKYSGDHIYVLDDWYLDANGNRLQGTARGDMERFGNIETVNGKSGSAIEPLFMKKGELHKLRFINASTAAVHTIKIAGHRFRVTHTDGHPLPQPYETDVLTLSPGERLDAEVAAVGDVGQSYTMESERSELGIKIPIQYQQGQVATVASPFVAPQPKGFAGIENRTPDFKLDLNSVMDMPSHGANPAPAASAGGHAGHGAPAPSMTNEMQMQGGMRWTINGKSYPDVAALQVKLGQIVKVRIVNNDISTAEKMDHPIHIHGTEFQIVSQNGKAPERETWKDTVNVPAGEYVDIAFTMTNPGTWMLHCHILDHEDGGMMTTVVAK</sequence>
<dbReference type="SUPFAM" id="SSF49503">
    <property type="entry name" value="Cupredoxins"/>
    <property type="match status" value="3"/>
</dbReference>
<protein>
    <submittedName>
        <fullName evidence="8">Multicopper oxidase with three cupredoxin domains (Includes cell division protein FtsP and spore coat protein CotA)</fullName>
    </submittedName>
</protein>
<dbReference type="AlphaFoldDB" id="A0A1W1Z5M0"/>
<dbReference type="InterPro" id="IPR001117">
    <property type="entry name" value="Cu-oxidase_2nd"/>
</dbReference>
<feature type="domain" description="Plastocyanin-like" evidence="6">
    <location>
        <begin position="352"/>
        <end position="471"/>
    </location>
</feature>
<evidence type="ECO:0000259" key="7">
    <source>
        <dbReference type="Pfam" id="PF07732"/>
    </source>
</evidence>
<dbReference type="RefSeq" id="WP_176215377.1">
    <property type="nucleotide sequence ID" value="NZ_CP155572.1"/>
</dbReference>
<organism evidence="8 9">
    <name type="scientific">Sporomusa malonica</name>
    <dbReference type="NCBI Taxonomy" id="112901"/>
    <lineage>
        <taxon>Bacteria</taxon>
        <taxon>Bacillati</taxon>
        <taxon>Bacillota</taxon>
        <taxon>Negativicutes</taxon>
        <taxon>Selenomonadales</taxon>
        <taxon>Sporomusaceae</taxon>
        <taxon>Sporomusa</taxon>
    </lineage>
</organism>
<dbReference type="Pfam" id="PF07732">
    <property type="entry name" value="Cu-oxidase_3"/>
    <property type="match status" value="1"/>
</dbReference>
<keyword evidence="8" id="KW-0131">Cell cycle</keyword>
<feature type="compositionally biased region" description="Low complexity" evidence="3">
    <location>
        <begin position="329"/>
        <end position="353"/>
    </location>
</feature>
<name>A0A1W1Z5M0_9FIRM</name>
<feature type="chain" id="PRO_5012935693" evidence="4">
    <location>
        <begin position="30"/>
        <end position="473"/>
    </location>
</feature>
<dbReference type="InterPro" id="IPR033138">
    <property type="entry name" value="Cu_oxidase_CS"/>
</dbReference>
<dbReference type="GO" id="GO:0051301">
    <property type="term" value="P:cell division"/>
    <property type="evidence" value="ECO:0007669"/>
    <property type="project" value="UniProtKB-KW"/>
</dbReference>
<evidence type="ECO:0000313" key="9">
    <source>
        <dbReference type="Proteomes" id="UP000192738"/>
    </source>
</evidence>
<dbReference type="EMBL" id="FWXI01000003">
    <property type="protein sequence ID" value="SMC43725.1"/>
    <property type="molecule type" value="Genomic_DNA"/>
</dbReference>
<accession>A0A1W1Z5M0</accession>
<dbReference type="InterPro" id="IPR008972">
    <property type="entry name" value="Cupredoxin"/>
</dbReference>
<proteinExistence type="predicted"/>
<keyword evidence="2" id="KW-0560">Oxidoreductase</keyword>
<dbReference type="PROSITE" id="PS00080">
    <property type="entry name" value="MULTICOPPER_OXIDASE2"/>
    <property type="match status" value="1"/>
</dbReference>
<dbReference type="Pfam" id="PF00394">
    <property type="entry name" value="Cu-oxidase"/>
    <property type="match status" value="1"/>
</dbReference>